<gene>
    <name evidence="1" type="ORF">COC69_01945</name>
</gene>
<dbReference type="AlphaFoldDB" id="A0A9X7CSV8"/>
<evidence type="ECO:0000313" key="1">
    <source>
        <dbReference type="EMBL" id="PGS83541.1"/>
    </source>
</evidence>
<evidence type="ECO:0000313" key="2">
    <source>
        <dbReference type="Proteomes" id="UP000224203"/>
    </source>
</evidence>
<reference evidence="1 2" key="1">
    <citation type="submission" date="2017-09" db="EMBL/GenBank/DDBJ databases">
        <title>Large-scale bioinformatics analysis of Bacillus genomes uncovers conserved roles of natural products in bacterial physiology.</title>
        <authorList>
            <consortium name="Agbiome Team Llc"/>
            <person name="Bleich R.M."/>
            <person name="Grubbs K.J."/>
            <person name="Santa Maria K.C."/>
            <person name="Allen S.E."/>
            <person name="Farag S."/>
            <person name="Shank E.A."/>
            <person name="Bowers A."/>
        </authorList>
    </citation>
    <scope>NUCLEOTIDE SEQUENCE [LARGE SCALE GENOMIC DNA]</scope>
    <source>
        <strain evidence="1 2">AFS041711</strain>
    </source>
</reference>
<name>A0A9X7CSV8_BACCE</name>
<accession>A0A9X7CSV8</accession>
<dbReference type="EMBL" id="NULI01000011">
    <property type="protein sequence ID" value="PGS83541.1"/>
    <property type="molecule type" value="Genomic_DNA"/>
</dbReference>
<proteinExistence type="predicted"/>
<dbReference type="Proteomes" id="UP000224203">
    <property type="component" value="Unassembled WGS sequence"/>
</dbReference>
<protein>
    <submittedName>
        <fullName evidence="1">Uncharacterized protein</fullName>
    </submittedName>
</protein>
<dbReference type="RefSeq" id="WP_098782204.1">
    <property type="nucleotide sequence ID" value="NZ_NULI01000011.1"/>
</dbReference>
<organism evidence="1 2">
    <name type="scientific">Bacillus cereus</name>
    <dbReference type="NCBI Taxonomy" id="1396"/>
    <lineage>
        <taxon>Bacteria</taxon>
        <taxon>Bacillati</taxon>
        <taxon>Bacillota</taxon>
        <taxon>Bacilli</taxon>
        <taxon>Bacillales</taxon>
        <taxon>Bacillaceae</taxon>
        <taxon>Bacillus</taxon>
        <taxon>Bacillus cereus group</taxon>
    </lineage>
</organism>
<sequence>MNGYKALQAQRLKGGEPTPFLGKLMDLERTADGVFIPVPADMLQNAGIPMGVSEIEVWREIVDGTIRFRIATLCEICGRGSQLYELDMGFAKKKMCAEDYLKIVGQYPEDGKTKDKETTS</sequence>
<comment type="caution">
    <text evidence="1">The sequence shown here is derived from an EMBL/GenBank/DDBJ whole genome shotgun (WGS) entry which is preliminary data.</text>
</comment>